<sequence length="951" mass="105507">MVGDATEAGKQKPTSKISIGKQGFDNEIVKEAVTRKTSNLKKVDGRESTSEYAKSVLGTATGKGDIKASVMPNDKLHGVEEVKKKKETMVESRPANGVILIVVKSGKNASERSEKERIKDRSGQDGFTNGKTAANKENAKESSENHSMPSKETTIVTSISDYLRSNQERITSSSDQSRHRDGEKTGNFETTLIGNKRRASLPDKTARNDMTTITKETHNSTSRKDGIAMLLTIQKGKGGNYYASNAPARKLILNGELNAIESDRKETSRKRMPQNNNKQNTSIDERVSKGVKGSKKSDNGNIDSEKKQKSKSNAQKSRRENIGDKLKKNKAPSSKYDRIRISGTEEIVKITKNMRDHDQQETSTEAALKNTKNNVTSETVANYAKLPDKDAREKGRKPLPSSGRVLKKLVETEGVGNDKAGTIKENKTKFDVDRVKENKRPKDGKTTTSVSDRNPGSASYRAPKPEKKNEQPEIGHDTSGTKQEPVNSDRPLNKATVEGEEPNSNNSREKKVPSVSNGAIKRRTERRNTKLNTVTFSEVREKKEPHKEEDIQSGSDRKSNFGAGGTTVVERTNANKGSSKGVAQKSANNVAMSDKNITSRKRMQQMKENYVPNTNGRSKAWKSSTAESDQEVKRKLADVDLLPKENASNKRQERKKITTSSNKRKLGYGDGAVPYLISNSERGSQKSTIAVKQDYNNGHLVKDRVRGNGEGGRSEKKKEEMADSYKPAKKLKEFKETANVLHAERNTTLHSSKSFEKFKKKNELGEGRATTTDSVRKGNVAAVVIVLQPNSSKSVIGKIRGDGYGENSKNMREKQKKLMYRESKLGKQIRRKEGSKSVLDKDQKTLKGNQSLKRAAKENVLKKQKNTTSRKYSESAQVFGAVPKARKKNEERPNQIMSHGSTQKVKSDENVREKTEGNEKESGKEKKEETNSDKASEKVEKSNIKENGGNK</sequence>
<feature type="compositionally biased region" description="Basic and acidic residues" evidence="1">
    <location>
        <begin position="421"/>
        <end position="445"/>
    </location>
</feature>
<organism evidence="2 3">
    <name type="scientific">Cylicostephanus goldi</name>
    <name type="common">Nematode worm</name>
    <dbReference type="NCBI Taxonomy" id="71465"/>
    <lineage>
        <taxon>Eukaryota</taxon>
        <taxon>Metazoa</taxon>
        <taxon>Ecdysozoa</taxon>
        <taxon>Nematoda</taxon>
        <taxon>Chromadorea</taxon>
        <taxon>Rhabditida</taxon>
        <taxon>Rhabditina</taxon>
        <taxon>Rhabditomorpha</taxon>
        <taxon>Strongyloidea</taxon>
        <taxon>Strongylidae</taxon>
        <taxon>Cylicostephanus</taxon>
    </lineage>
</organism>
<dbReference type="EMBL" id="UYRV01000919">
    <property type="protein sequence ID" value="VDK45858.1"/>
    <property type="molecule type" value="Genomic_DNA"/>
</dbReference>
<accession>A0A3P6RV83</accession>
<feature type="region of interest" description="Disordered" evidence="1">
    <location>
        <begin position="694"/>
        <end position="725"/>
    </location>
</feature>
<feature type="compositionally biased region" description="Basic and acidic residues" evidence="1">
    <location>
        <begin position="351"/>
        <end position="360"/>
    </location>
</feature>
<name>A0A3P6RV83_CYLGO</name>
<gene>
    <name evidence="2" type="ORF">CGOC_LOCUS615</name>
</gene>
<feature type="region of interest" description="Disordered" evidence="1">
    <location>
        <begin position="351"/>
        <end position="670"/>
    </location>
</feature>
<feature type="region of interest" description="Disordered" evidence="1">
    <location>
        <begin position="262"/>
        <end position="337"/>
    </location>
</feature>
<feature type="compositionally biased region" description="Polar residues" evidence="1">
    <location>
        <begin position="446"/>
        <end position="457"/>
    </location>
</feature>
<feature type="region of interest" description="Disordered" evidence="1">
    <location>
        <begin position="168"/>
        <end position="209"/>
    </location>
</feature>
<feature type="compositionally biased region" description="Basic and acidic residues" evidence="1">
    <location>
        <begin position="295"/>
        <end position="307"/>
    </location>
</feature>
<feature type="compositionally biased region" description="Basic and acidic residues" evidence="1">
    <location>
        <begin position="463"/>
        <end position="476"/>
    </location>
</feature>
<feature type="compositionally biased region" description="Basic and acidic residues" evidence="1">
    <location>
        <begin position="176"/>
        <end position="186"/>
    </location>
</feature>
<protein>
    <submittedName>
        <fullName evidence="2">Uncharacterized protein</fullName>
    </submittedName>
</protein>
<dbReference type="Proteomes" id="UP000271889">
    <property type="component" value="Unassembled WGS sequence"/>
</dbReference>
<feature type="compositionally biased region" description="Polar residues" evidence="1">
    <location>
        <begin position="361"/>
        <end position="380"/>
    </location>
</feature>
<dbReference type="AlphaFoldDB" id="A0A3P6RV83"/>
<feature type="compositionally biased region" description="Basic and acidic residues" evidence="1">
    <location>
        <begin position="538"/>
        <end position="559"/>
    </location>
</feature>
<feature type="compositionally biased region" description="Basic and acidic residues" evidence="1">
    <location>
        <begin position="700"/>
        <end position="723"/>
    </location>
</feature>
<dbReference type="OrthoDB" id="10682690at2759"/>
<feature type="non-terminal residue" evidence="2">
    <location>
        <position position="951"/>
    </location>
</feature>
<feature type="compositionally biased region" description="Polar residues" evidence="1">
    <location>
        <begin position="273"/>
        <end position="282"/>
    </location>
</feature>
<feature type="compositionally biased region" description="Basic and acidic residues" evidence="1">
    <location>
        <begin position="630"/>
        <end position="651"/>
    </location>
</feature>
<feature type="compositionally biased region" description="Basic and acidic residues" evidence="1">
    <location>
        <begin position="109"/>
        <end position="123"/>
    </location>
</feature>
<evidence type="ECO:0000313" key="3">
    <source>
        <dbReference type="Proteomes" id="UP000271889"/>
    </source>
</evidence>
<feature type="compositionally biased region" description="Polar residues" evidence="1">
    <location>
        <begin position="895"/>
        <end position="904"/>
    </location>
</feature>
<feature type="compositionally biased region" description="Polar residues" evidence="1">
    <location>
        <begin position="866"/>
        <end position="876"/>
    </location>
</feature>
<feature type="compositionally biased region" description="Polar residues" evidence="1">
    <location>
        <begin position="611"/>
        <end position="627"/>
    </location>
</feature>
<evidence type="ECO:0000313" key="2">
    <source>
        <dbReference type="EMBL" id="VDK45858.1"/>
    </source>
</evidence>
<feature type="compositionally biased region" description="Basic and acidic residues" evidence="1">
    <location>
        <begin position="819"/>
        <end position="845"/>
    </location>
</feature>
<evidence type="ECO:0000256" key="1">
    <source>
        <dbReference type="SAM" id="MobiDB-lite"/>
    </source>
</evidence>
<feature type="compositionally biased region" description="Basic and acidic residues" evidence="1">
    <location>
        <begin position="905"/>
        <end position="944"/>
    </location>
</feature>
<feature type="compositionally biased region" description="Basic and acidic residues" evidence="1">
    <location>
        <begin position="317"/>
        <end position="326"/>
    </location>
</feature>
<proteinExistence type="predicted"/>
<feature type="compositionally biased region" description="Polar residues" evidence="1">
    <location>
        <begin position="569"/>
        <end position="578"/>
    </location>
</feature>
<feature type="region of interest" description="Disordered" evidence="1">
    <location>
        <begin position="1"/>
        <end position="21"/>
    </location>
</feature>
<reference evidence="2 3" key="1">
    <citation type="submission" date="2018-11" db="EMBL/GenBank/DDBJ databases">
        <authorList>
            <consortium name="Pathogen Informatics"/>
        </authorList>
    </citation>
    <scope>NUCLEOTIDE SEQUENCE [LARGE SCALE GENOMIC DNA]</scope>
</reference>
<keyword evidence="3" id="KW-1185">Reference proteome</keyword>
<feature type="region of interest" description="Disordered" evidence="1">
    <location>
        <begin position="819"/>
        <end position="951"/>
    </location>
</feature>
<feature type="region of interest" description="Disordered" evidence="1">
    <location>
        <begin position="102"/>
        <end position="152"/>
    </location>
</feature>